<organism evidence="3 4">
    <name type="scientific">Stephanodiscus triporus</name>
    <dbReference type="NCBI Taxonomy" id="2934178"/>
    <lineage>
        <taxon>Eukaryota</taxon>
        <taxon>Sar</taxon>
        <taxon>Stramenopiles</taxon>
        <taxon>Ochrophyta</taxon>
        <taxon>Bacillariophyta</taxon>
        <taxon>Coscinodiscophyceae</taxon>
        <taxon>Thalassiosirophycidae</taxon>
        <taxon>Stephanodiscales</taxon>
        <taxon>Stephanodiscaceae</taxon>
        <taxon>Stephanodiscus</taxon>
    </lineage>
</organism>
<dbReference type="Pfam" id="PF00270">
    <property type="entry name" value="DEAD"/>
    <property type="match status" value="1"/>
</dbReference>
<evidence type="ECO:0000256" key="1">
    <source>
        <dbReference type="SAM" id="MobiDB-lite"/>
    </source>
</evidence>
<protein>
    <recommendedName>
        <fullName evidence="2">DEAD/DEAH-box helicase domain-containing protein</fullName>
    </recommendedName>
</protein>
<feature type="region of interest" description="Disordered" evidence="1">
    <location>
        <begin position="1924"/>
        <end position="1943"/>
    </location>
</feature>
<name>A0ABD3PNR5_9STRA</name>
<feature type="domain" description="DEAD/DEAH-box helicase" evidence="2">
    <location>
        <begin position="1131"/>
        <end position="1286"/>
    </location>
</feature>
<dbReference type="Gene3D" id="3.40.50.300">
    <property type="entry name" value="P-loop containing nucleotide triphosphate hydrolases"/>
    <property type="match status" value="1"/>
</dbReference>
<evidence type="ECO:0000313" key="4">
    <source>
        <dbReference type="Proteomes" id="UP001530315"/>
    </source>
</evidence>
<reference evidence="3 4" key="1">
    <citation type="submission" date="2024-10" db="EMBL/GenBank/DDBJ databases">
        <title>Updated reference genomes for cyclostephanoid diatoms.</title>
        <authorList>
            <person name="Roberts W.R."/>
            <person name="Alverson A.J."/>
        </authorList>
    </citation>
    <scope>NUCLEOTIDE SEQUENCE [LARGE SCALE GENOMIC DNA]</scope>
    <source>
        <strain evidence="3 4">AJA276-08</strain>
    </source>
</reference>
<evidence type="ECO:0000259" key="2">
    <source>
        <dbReference type="Pfam" id="PF00270"/>
    </source>
</evidence>
<sequence>MLRGVVYDRMNLTYDELFNHVASNQCLVTCCIDAHFTAFQMLNKNTLLYYDPLQPCLNVARGERDVHAAALYLMMKCHYGDNAHVHENEKYYTGQASSNLQNAVFHMWKKINNVNGLSSLGIRWTRVPLNVSRYLFVNSETTPGHMSTQLTGNTCYFQTYLFALLCRAGRPIISADGRSITLQDPDLLERATIRVAQFLLTFFVDAESRVIRPYTNSNFILDFYRYRHSPYHVAFVKYLQQKGITVPSYDKQYECITMFYSFVKNLHGYDRFVLEGATSSTPNSKSLQYVQSTDGASMKLGRGDYYKYRAVNLMFGCNAGAMLGIGSFSEFNAWRKNQLLSFYDVMKGRIGGLAEQISGAGLSMYRDYYFMPQFEVGQQELIDIHHYTYLIDMCSMGMASGQLAAIVHDVNSHLVNHIYFSTQNRNNYHKMMKREVFVNTKRYMNFFQKNFLSVEWFSEYLGLGFSEINPKEKDINSLTQTVFYQTDLMRHQGYRQEYEFEKECINQMARSNVRRFEAMFQGGQNASEKYETSIKIGYGFTYSKYNTLMHFLNVAECYWANPDVNNIQLFGKDVRTLLSISCQKIFFDPGHCGSYYYGPLELRDTFRTELDLAVASGSGRAGATVASSKYRSGNYVTVVDRVYEFSYLKRILEGLFRSANNTRIKSDNSVLNLLLLSLQLDFGLFDEYASLLNIAFMKDLQHEANTRELQVEIANLIYDFDRKHSADSITRSKVEELIFEVSYKFLVNKNFDIYSSQFKLISMLNADPDYQEYILLVKIYMSLCSINKSVEVDYYKIKVNGSFNIIIPFNFSKKTSEYLEDITKNHSFSENNGVMMYDDINVFDLRPQQPEINLYRIRLEPSSPEVQSMVKYIEFTNVFQALSTEEQYLIFIADNVILIDVREGGKMSIRINKVDAKVATIYFNEAISFIPCFKYTEGEDVIIFTSPNIHNLVDSGGQFCQDYYGMKHELIECIISEELYVDLNDDPQFRKAKLSELLTESKVVVYFPDYMLLVSSRQQLINLLDYALKIRNVSFFILVLFFLKRASILLEYQEKDKNGKVVQITGPWKEAILYVLNFAKESHYDAIFQKQFLDINQHKNLPLRDLIEVLSENFTRYQRYVDGEYQIIPREKQKQFLEHIIRGDECFHFSEVGSGKTKVIMPLLCQIFLSNNKDAHKHLARGGEKKDTLVILVPEHLLPDARTQVFRHCLNLNFRQEYRIHDDILTLLNKNVLFGSEQRKPMKQIFVTSFNQFKKALTYEKICKKIRPHREHILIVADEVDDFLDRDKLVFNICCNKANAFDRDILEYFHEVSHAVYHGREYQPHYFQSSPNPAYWRELYSKFLAIHNEIQDASKSLNKSFGIFNESTLRHCATSISHDIEGYKALIARPYESVNRAMPGSYYSDVERTIFLTFVILSEDIAKYDSLFQGERKFILFEYWKENLAELDFDELVYGHDRLSEIAEKHPNMLNGLIRFLYIIILKRIEVRDRSKSVNSIDIIFNFDCIGFTGTPFLDNYPTSDYIRHRREDDIPPCIDRSFYAYTSENLRTEEFEQRFARFQGQNSHVQLEYVSSDFMHESLKVGEMDTLEAIFKREETKSQVVSGTPTKTSPFNVIVDLCGIFKLSSIDDVRLLILKHFGPDCFHYIYHIDQSDGSDRMLCIKSKNDVTFDEEFYKFLCRSYGATLREKVFFFIDNRNYIGKDVPYQLVYQKHYKVPLFVKSVVIAHDVEDFSKIWQAMGRSRTMNETTFSIYKNKIPPGLVEENCGLGDIKEQPLTKVLYTRNCDCKMAGNLSSIYQTLIALYNLGQQSFYYSDEIVNTFIEKMEKTIVEKVKHLEGKLVSVVLGSPVKLGPLGKILHHIFLDKFRRCSIKSVAENSMSTQMVDTLVRQIVRQKFEQRLPSGDIYDDYIRFLSGEQQSLMEISYTKQQQKQKQKQKAKSQDNDTMDVFDKHNQLHIVNKTPNYYNATVDHEEDMTKITLSLPVPVPIFSMQYSAEGKTNIINVYPTVQFLYSHHIMPRYINDEVKRLAYIISDDEKHDQFCSDFLALVTNDLKEEEICYGADRTKFYAEVIFSAIKQNPQFSLVGIQRGVYIIGMKDQFNVHDRKCHPLRDMLRCAVDEIGFVLFDKTNSKSVNDFGPYFIEQYILLEALSKQEVAQNVITYYCSQKKKLEKCLKLYDEKQGKGFICWRFLMNQSAMSSSDAEA</sequence>
<gene>
    <name evidence="3" type="ORF">ACHAW5_010187</name>
</gene>
<dbReference type="InterPro" id="IPR011545">
    <property type="entry name" value="DEAD/DEAH_box_helicase_dom"/>
</dbReference>
<dbReference type="EMBL" id="JALLAZ020000682">
    <property type="protein sequence ID" value="KAL3789392.1"/>
    <property type="molecule type" value="Genomic_DNA"/>
</dbReference>
<evidence type="ECO:0000313" key="3">
    <source>
        <dbReference type="EMBL" id="KAL3789392.1"/>
    </source>
</evidence>
<accession>A0ABD3PNR5</accession>
<comment type="caution">
    <text evidence="3">The sequence shown here is derived from an EMBL/GenBank/DDBJ whole genome shotgun (WGS) entry which is preliminary data.</text>
</comment>
<proteinExistence type="predicted"/>
<dbReference type="InterPro" id="IPR027417">
    <property type="entry name" value="P-loop_NTPase"/>
</dbReference>
<dbReference type="Proteomes" id="UP001530315">
    <property type="component" value="Unassembled WGS sequence"/>
</dbReference>
<keyword evidence="4" id="KW-1185">Reference proteome</keyword>
<dbReference type="SUPFAM" id="SSF52540">
    <property type="entry name" value="P-loop containing nucleoside triphosphate hydrolases"/>
    <property type="match status" value="1"/>
</dbReference>